<evidence type="ECO:0000313" key="1">
    <source>
        <dbReference type="EMBL" id="PYC80492.1"/>
    </source>
</evidence>
<dbReference type="AlphaFoldDB" id="A0A2V4N8J9"/>
<evidence type="ECO:0000313" key="2">
    <source>
        <dbReference type="Proteomes" id="UP000248039"/>
    </source>
</evidence>
<gene>
    <name evidence="1" type="ORF">C7C46_12375</name>
</gene>
<name>A0A2V4N8J9_9ACTN</name>
<comment type="caution">
    <text evidence="1">The sequence shown here is derived from an EMBL/GenBank/DDBJ whole genome shotgun (WGS) entry which is preliminary data.</text>
</comment>
<organism evidence="1 2">
    <name type="scientific">Streptomyces tateyamensis</name>
    <dbReference type="NCBI Taxonomy" id="565073"/>
    <lineage>
        <taxon>Bacteria</taxon>
        <taxon>Bacillati</taxon>
        <taxon>Actinomycetota</taxon>
        <taxon>Actinomycetes</taxon>
        <taxon>Kitasatosporales</taxon>
        <taxon>Streptomycetaceae</taxon>
        <taxon>Streptomyces</taxon>
    </lineage>
</organism>
<dbReference type="EMBL" id="PYBW01000039">
    <property type="protein sequence ID" value="PYC80492.1"/>
    <property type="molecule type" value="Genomic_DNA"/>
</dbReference>
<dbReference type="OrthoDB" id="4331107at2"/>
<reference evidence="1 2" key="1">
    <citation type="submission" date="2018-03" db="EMBL/GenBank/DDBJ databases">
        <title>Bioinformatic expansion and discovery of thiopeptide antibiotics.</title>
        <authorList>
            <person name="Schwalen C.J."/>
            <person name="Hudson G.A."/>
            <person name="Mitchell D.A."/>
        </authorList>
    </citation>
    <scope>NUCLEOTIDE SEQUENCE [LARGE SCALE GENOMIC DNA]</scope>
    <source>
        <strain evidence="1 2">ATCC 21389</strain>
    </source>
</reference>
<sequence>MKSIVAGQRVFTALEFTELAFGLGLEPELLSGVPDESAEEWAARTDALRDILADLAEQDPQAAEFARALMKLAPAPLPFGKRSGRRPAWSAVAA</sequence>
<proteinExistence type="predicted"/>
<keyword evidence="2" id="KW-1185">Reference proteome</keyword>
<dbReference type="Proteomes" id="UP000248039">
    <property type="component" value="Unassembled WGS sequence"/>
</dbReference>
<dbReference type="RefSeq" id="WP_110668778.1">
    <property type="nucleotide sequence ID" value="NZ_PYBW01000039.1"/>
</dbReference>
<accession>A0A2V4N8J9</accession>
<protein>
    <submittedName>
        <fullName evidence="1">Uncharacterized protein</fullName>
    </submittedName>
</protein>